<accession>A0A3A4AX95</accession>
<dbReference type="InterPro" id="IPR027417">
    <property type="entry name" value="P-loop_NTPase"/>
</dbReference>
<dbReference type="Proteomes" id="UP000265768">
    <property type="component" value="Unassembled WGS sequence"/>
</dbReference>
<dbReference type="OrthoDB" id="3369601at2"/>
<feature type="region of interest" description="Disordered" evidence="1">
    <location>
        <begin position="959"/>
        <end position="988"/>
    </location>
</feature>
<dbReference type="RefSeq" id="WP_119924244.1">
    <property type="nucleotide sequence ID" value="NZ_QZEY01000001.1"/>
</dbReference>
<feature type="region of interest" description="Disordered" evidence="1">
    <location>
        <begin position="1233"/>
        <end position="1272"/>
    </location>
</feature>
<dbReference type="PANTHER" id="PTHR10039">
    <property type="entry name" value="AMELOGENIN"/>
    <property type="match status" value="1"/>
</dbReference>
<sequence length="1477" mass="158469">MDPEGRFDELVRERTGPDFVEREWLYEAVERAGAQYVLVTGEPGAGKTSLMAGLARRRPGWLRYFVRRDSLSRPEETGLTAFLLTIGHQLARRRPELFEPARLELLVRQRIGPVEPGGRVVGVQVEHLSISPFHATAVLRVEQDVGANAGTVIGVAARSMSVDPRVERPEILAHLGLIDPALLLLEDDPGERIVLLVDGVDELARSPGGGELLDWLTAGPDLPSNVRVILTSREHEALERLRLGRPGRVAEIRIDPAARQVADDLAAYARRTLMTPRILGLARDHGHEPGDLVRGLVRRAAGNFQYLAAWRRGLGDALDRGDAATAGRLLRFADLPAGLDALYGVFMTSVRADLERMGRLAPGGPGSPGPRAWHDVGRPLLGVLTVAREPLPAGRLIALAGVTTSREAAGDVLRRLRWLLDARDGRVSLFHGSLAEYLARGDPADPAGPSWAVDVPHWHGRIARHYRGTAATWDQVDWAAVDRYGLAHLAWHVIGSGDGDPVELVCPGLRQAIRAAFGTDRHLLRVAEAAVAHVIDRRPGAAALPDLLFLGVVRRRLLRSALTLAPQVLALMTRLGREAQALELLRALPPSEQRFEGLRAALPYLPEGQAGEKILELLVETALVTGKPAHYYTAARLLAPRDLDRAVRLWERGRARDRDHRAPRAPCAVYRAAAEAADPARALAHIARMESGRCAAYLDLAGRLPPGQVPDPLTRAEHCLPSAPPAERVGARGRLAALWRAHDPERARGHAHAALAEARDRLAGAPGDPGAGDRVVEELAAGMAEAADALAPHFREQARALTGLLEGLRVSGLWDDAQIRAVALLLDWGEHDRAHALIARILAWNDTLWTTSKIAKVLAGHDPGLARRLMERASARSGAPSPLDGLIGRLFGDGDRRTMALHLAAGEPDRAEREARRIRALTWSPATHDRYSTLAEIAHIQLDLGREDRARALLEEALRHAETPPPLADEEGSPPFRPAEPGRPAVRADRRDQLMDLGYVFNVDQGWQARRRTRLFTDPADVVRAVLPGPASLGHPYGLARTLRILAEAIAPADHDQALATVRALTDQGEAAIGYAALVADAGRRGDRAREDERRRDLEEAVARIVPYTWIGDSQDDRALAYLRPDHRARFETATRIMPWDADAGLRLIQRTGAPYLMYAYRFSFGCWASAAHTTDVCQGRPAHPAFAAMHAMILRRPPEQAGHDPLILAVAMARAANNERLIRAFAPGAAAPGPPAPGSAAPGSGTAGFRTPGFRTAGSGTAGSGAAGDVPMEDVPDEVCAALASLVPPGAGAALGPGFPGRVRALLDGPRLPAAAALCAYAAAVLPAGDPALRDLCRQVLDAARQAPGTAAIAVRLSLAASPPLADLVDVPALAGEILALPEGLGDEYGELRRALFPILLERDPPAALRLLSGAFDESWAMAMAMLESVPAATARALGPGAATTLREAVARGLRCTQPPGSPPPAETDGVRLPPP</sequence>
<dbReference type="SUPFAM" id="SSF52540">
    <property type="entry name" value="P-loop containing nucleoside triphosphate hydrolases"/>
    <property type="match status" value="1"/>
</dbReference>
<gene>
    <name evidence="2" type="ORF">D5H75_00055</name>
</gene>
<evidence type="ECO:0000313" key="2">
    <source>
        <dbReference type="EMBL" id="RJL35272.1"/>
    </source>
</evidence>
<reference evidence="2 3" key="1">
    <citation type="submission" date="2018-09" db="EMBL/GenBank/DDBJ databases">
        <title>YIM 75507 draft genome.</title>
        <authorList>
            <person name="Tang S."/>
            <person name="Feng Y."/>
        </authorList>
    </citation>
    <scope>NUCLEOTIDE SEQUENCE [LARGE SCALE GENOMIC DNA]</scope>
    <source>
        <strain evidence="2 3">YIM 75507</strain>
    </source>
</reference>
<name>A0A3A4AX95_9ACTN</name>
<feature type="region of interest" description="Disordered" evidence="1">
    <location>
        <begin position="1455"/>
        <end position="1477"/>
    </location>
</feature>
<dbReference type="EMBL" id="QZEY01000001">
    <property type="protein sequence ID" value="RJL35272.1"/>
    <property type="molecule type" value="Genomic_DNA"/>
</dbReference>
<evidence type="ECO:0000313" key="3">
    <source>
        <dbReference type="Proteomes" id="UP000265768"/>
    </source>
</evidence>
<dbReference type="GO" id="GO:0005524">
    <property type="term" value="F:ATP binding"/>
    <property type="evidence" value="ECO:0007669"/>
    <property type="project" value="UniProtKB-KW"/>
</dbReference>
<proteinExistence type="predicted"/>
<dbReference type="PANTHER" id="PTHR10039:SF5">
    <property type="entry name" value="NACHT DOMAIN-CONTAINING PROTEIN"/>
    <property type="match status" value="1"/>
</dbReference>
<organism evidence="2 3">
    <name type="scientific">Bailinhaonella thermotolerans</name>
    <dbReference type="NCBI Taxonomy" id="1070861"/>
    <lineage>
        <taxon>Bacteria</taxon>
        <taxon>Bacillati</taxon>
        <taxon>Actinomycetota</taxon>
        <taxon>Actinomycetes</taxon>
        <taxon>Streptosporangiales</taxon>
        <taxon>Streptosporangiaceae</taxon>
        <taxon>Bailinhaonella</taxon>
    </lineage>
</organism>
<keyword evidence="2" id="KW-0067">ATP-binding</keyword>
<feature type="compositionally biased region" description="Low complexity" evidence="1">
    <location>
        <begin position="1239"/>
        <end position="1250"/>
    </location>
</feature>
<dbReference type="Gene3D" id="3.40.50.300">
    <property type="entry name" value="P-loop containing nucleotide triphosphate hydrolases"/>
    <property type="match status" value="1"/>
</dbReference>
<keyword evidence="2" id="KW-0547">Nucleotide-binding</keyword>
<keyword evidence="3" id="KW-1185">Reference proteome</keyword>
<protein>
    <submittedName>
        <fullName evidence="2">ATP-binding protein</fullName>
    </submittedName>
</protein>
<comment type="caution">
    <text evidence="2">The sequence shown here is derived from an EMBL/GenBank/DDBJ whole genome shotgun (WGS) entry which is preliminary data.</text>
</comment>
<evidence type="ECO:0000256" key="1">
    <source>
        <dbReference type="SAM" id="MobiDB-lite"/>
    </source>
</evidence>